<accession>A0A918ZAU1</accession>
<evidence type="ECO:0000313" key="3">
    <source>
        <dbReference type="EMBL" id="GHE43976.1"/>
    </source>
</evidence>
<keyword evidence="1" id="KW-0902">Two-component regulatory system</keyword>
<proteinExistence type="predicted"/>
<dbReference type="InterPro" id="IPR011990">
    <property type="entry name" value="TPR-like_helical_dom_sf"/>
</dbReference>
<dbReference type="PANTHER" id="PTHR35807">
    <property type="entry name" value="TRANSCRIPTIONAL REGULATOR REDD-RELATED"/>
    <property type="match status" value="1"/>
</dbReference>
<dbReference type="InterPro" id="IPR051677">
    <property type="entry name" value="AfsR-DnrI-RedD_regulator"/>
</dbReference>
<sequence length="180" mass="20891">MATHEELADIASYADKHYVLDRERVTVDLWDFEHAVRAARQPGLKERIREDQLRRATGLYVGDFAAEITAAWLEAPREALRRDYLDAMSTLVRLRSGTDPREALDLLEQARELDRYNEAIYRDIARMQARLGLPDAVSRTFDLLRRSLAELGESPSEKTVDLYEALQFHRFEDEREEPGK</sequence>
<evidence type="ECO:0000256" key="1">
    <source>
        <dbReference type="ARBA" id="ARBA00023012"/>
    </source>
</evidence>
<dbReference type="GO" id="GO:0000160">
    <property type="term" value="P:phosphorelay signal transduction system"/>
    <property type="evidence" value="ECO:0007669"/>
    <property type="project" value="UniProtKB-KW"/>
</dbReference>
<dbReference type="PANTHER" id="PTHR35807:SF2">
    <property type="entry name" value="TRANSCRIPTIONAL ACTIVATOR DOMAIN"/>
    <property type="match status" value="1"/>
</dbReference>
<dbReference type="EMBL" id="BNBT01000010">
    <property type="protein sequence ID" value="GHE43976.1"/>
    <property type="molecule type" value="Genomic_DNA"/>
</dbReference>
<reference evidence="3" key="1">
    <citation type="journal article" date="2014" name="Int. J. Syst. Evol. Microbiol.">
        <title>Complete genome sequence of Corynebacterium casei LMG S-19264T (=DSM 44701T), isolated from a smear-ripened cheese.</title>
        <authorList>
            <consortium name="US DOE Joint Genome Institute (JGI-PGF)"/>
            <person name="Walter F."/>
            <person name="Albersmeier A."/>
            <person name="Kalinowski J."/>
            <person name="Ruckert C."/>
        </authorList>
    </citation>
    <scope>NUCLEOTIDE SEQUENCE</scope>
    <source>
        <strain evidence="3">JCM 4784</strain>
    </source>
</reference>
<dbReference type="RefSeq" id="WP_190134762.1">
    <property type="nucleotide sequence ID" value="NZ_BNBT01000010.1"/>
</dbReference>
<dbReference type="Proteomes" id="UP000608024">
    <property type="component" value="Unassembled WGS sequence"/>
</dbReference>
<dbReference type="InterPro" id="IPR005158">
    <property type="entry name" value="BTAD"/>
</dbReference>
<protein>
    <recommendedName>
        <fullName evidence="2">Bacterial transcriptional activator domain-containing protein</fullName>
    </recommendedName>
</protein>
<name>A0A918ZAU1_9ACTN</name>
<dbReference type="Gene3D" id="1.25.40.10">
    <property type="entry name" value="Tetratricopeptide repeat domain"/>
    <property type="match status" value="1"/>
</dbReference>
<dbReference type="AlphaFoldDB" id="A0A918ZAU1"/>
<keyword evidence="4" id="KW-1185">Reference proteome</keyword>
<feature type="domain" description="Bacterial transcriptional activator" evidence="2">
    <location>
        <begin position="27"/>
        <end position="167"/>
    </location>
</feature>
<evidence type="ECO:0000259" key="2">
    <source>
        <dbReference type="SMART" id="SM01043"/>
    </source>
</evidence>
<reference evidence="3" key="2">
    <citation type="submission" date="2020-09" db="EMBL/GenBank/DDBJ databases">
        <authorList>
            <person name="Sun Q."/>
            <person name="Ohkuma M."/>
        </authorList>
    </citation>
    <scope>NUCLEOTIDE SEQUENCE</scope>
    <source>
        <strain evidence="3">JCM 4784</strain>
    </source>
</reference>
<organism evidence="3 4">
    <name type="scientific">Streptomyces longispororuber</name>
    <dbReference type="NCBI Taxonomy" id="68230"/>
    <lineage>
        <taxon>Bacteria</taxon>
        <taxon>Bacillati</taxon>
        <taxon>Actinomycetota</taxon>
        <taxon>Actinomycetes</taxon>
        <taxon>Kitasatosporales</taxon>
        <taxon>Streptomycetaceae</taxon>
        <taxon>Streptomyces</taxon>
    </lineage>
</organism>
<gene>
    <name evidence="3" type="ORF">GCM10018785_11940</name>
</gene>
<dbReference type="Pfam" id="PF03704">
    <property type="entry name" value="BTAD"/>
    <property type="match status" value="1"/>
</dbReference>
<dbReference type="SUPFAM" id="SSF48452">
    <property type="entry name" value="TPR-like"/>
    <property type="match status" value="1"/>
</dbReference>
<dbReference type="SMART" id="SM01043">
    <property type="entry name" value="BTAD"/>
    <property type="match status" value="1"/>
</dbReference>
<evidence type="ECO:0000313" key="4">
    <source>
        <dbReference type="Proteomes" id="UP000608024"/>
    </source>
</evidence>
<comment type="caution">
    <text evidence="3">The sequence shown here is derived from an EMBL/GenBank/DDBJ whole genome shotgun (WGS) entry which is preliminary data.</text>
</comment>